<evidence type="ECO:0000313" key="2">
    <source>
        <dbReference type="Proteomes" id="UP000319783"/>
    </source>
</evidence>
<dbReference type="Proteomes" id="UP000319783">
    <property type="component" value="Unassembled WGS sequence"/>
</dbReference>
<protein>
    <submittedName>
        <fullName evidence="1">Uncharacterized protein</fullName>
    </submittedName>
</protein>
<dbReference type="AlphaFoldDB" id="A0A533QG13"/>
<comment type="caution">
    <text evidence="1">The sequence shown here is derived from an EMBL/GenBank/DDBJ whole genome shotgun (WGS) entry which is preliminary data.</text>
</comment>
<name>A0A533QG13_9BACT</name>
<reference evidence="1 2" key="1">
    <citation type="submission" date="2019-04" db="EMBL/GenBank/DDBJ databases">
        <title>Genome of a novel bacterium Candidatus Jettenia ecosi reconstructed from metagenome of an anammox bioreactor.</title>
        <authorList>
            <person name="Mardanov A.V."/>
            <person name="Beletsky A.V."/>
            <person name="Ravin N.V."/>
            <person name="Botchkova E.A."/>
            <person name="Litti Y.V."/>
            <person name="Nozhevnikova A.N."/>
        </authorList>
    </citation>
    <scope>NUCLEOTIDE SEQUENCE [LARGE SCALE GENOMIC DNA]</scope>
    <source>
        <strain evidence="1">J2</strain>
    </source>
</reference>
<proteinExistence type="predicted"/>
<evidence type="ECO:0000313" key="1">
    <source>
        <dbReference type="EMBL" id="TLD43599.1"/>
    </source>
</evidence>
<dbReference type="EMBL" id="SULG01000001">
    <property type="protein sequence ID" value="TLD43599.1"/>
    <property type="molecule type" value="Genomic_DNA"/>
</dbReference>
<gene>
    <name evidence="1" type="ORF">JETT_0030</name>
</gene>
<accession>A0A533QG13</accession>
<organism evidence="1 2">
    <name type="scientific">Candidatus Jettenia ecosi</name>
    <dbReference type="NCBI Taxonomy" id="2494326"/>
    <lineage>
        <taxon>Bacteria</taxon>
        <taxon>Pseudomonadati</taxon>
        <taxon>Planctomycetota</taxon>
        <taxon>Candidatus Brocadiia</taxon>
        <taxon>Candidatus Brocadiales</taxon>
        <taxon>Candidatus Brocadiaceae</taxon>
        <taxon>Candidatus Jettenia</taxon>
    </lineage>
</organism>
<sequence length="37" mass="4707">MTFKCEIWIKVFFILLMIKWLKNKRKEMLDVYNLIQE</sequence>